<gene>
    <name evidence="2" type="ORF">K239x_39120</name>
</gene>
<sequence>MLFGIATIAGGFWIPDARPGEVASSLVVFSILGGGLILFGLTILLLKKLSKQYGTEATDAGLKYITKKTETSFLWGEIDKVLVGRFCPSRVSEPQTFLTIEPSGGKAFKLRSSFDGDAEIVINQILTHCDYIVRNPESYNKNTK</sequence>
<proteinExistence type="predicted"/>
<name>A0A517NXS8_9BACT</name>
<dbReference type="OrthoDB" id="9982154at2"/>
<evidence type="ECO:0000313" key="2">
    <source>
        <dbReference type="EMBL" id="QDT11910.1"/>
    </source>
</evidence>
<evidence type="ECO:0000313" key="3">
    <source>
        <dbReference type="Proteomes" id="UP000319817"/>
    </source>
</evidence>
<keyword evidence="1" id="KW-0472">Membrane</keyword>
<reference evidence="2 3" key="1">
    <citation type="submission" date="2019-02" db="EMBL/GenBank/DDBJ databases">
        <title>Deep-cultivation of Planctomycetes and their phenomic and genomic characterization uncovers novel biology.</title>
        <authorList>
            <person name="Wiegand S."/>
            <person name="Jogler M."/>
            <person name="Boedeker C."/>
            <person name="Pinto D."/>
            <person name="Vollmers J."/>
            <person name="Rivas-Marin E."/>
            <person name="Kohn T."/>
            <person name="Peeters S.H."/>
            <person name="Heuer A."/>
            <person name="Rast P."/>
            <person name="Oberbeckmann S."/>
            <person name="Bunk B."/>
            <person name="Jeske O."/>
            <person name="Meyerdierks A."/>
            <person name="Storesund J.E."/>
            <person name="Kallscheuer N."/>
            <person name="Luecker S."/>
            <person name="Lage O.M."/>
            <person name="Pohl T."/>
            <person name="Merkel B.J."/>
            <person name="Hornburger P."/>
            <person name="Mueller R.-W."/>
            <person name="Bruemmer F."/>
            <person name="Labrenz M."/>
            <person name="Spormann A.M."/>
            <person name="Op den Camp H."/>
            <person name="Overmann J."/>
            <person name="Amann R."/>
            <person name="Jetten M.S.M."/>
            <person name="Mascher T."/>
            <person name="Medema M.H."/>
            <person name="Devos D.P."/>
            <person name="Kaster A.-K."/>
            <person name="Ovreas L."/>
            <person name="Rohde M."/>
            <person name="Galperin M.Y."/>
            <person name="Jogler C."/>
        </authorList>
    </citation>
    <scope>NUCLEOTIDE SEQUENCE [LARGE SCALE GENOMIC DNA]</scope>
    <source>
        <strain evidence="2 3">K23_9</strain>
    </source>
</reference>
<organism evidence="2 3">
    <name type="scientific">Stieleria marina</name>
    <dbReference type="NCBI Taxonomy" id="1930275"/>
    <lineage>
        <taxon>Bacteria</taxon>
        <taxon>Pseudomonadati</taxon>
        <taxon>Planctomycetota</taxon>
        <taxon>Planctomycetia</taxon>
        <taxon>Pirellulales</taxon>
        <taxon>Pirellulaceae</taxon>
        <taxon>Stieleria</taxon>
    </lineage>
</organism>
<dbReference type="AlphaFoldDB" id="A0A517NXS8"/>
<evidence type="ECO:0000256" key="1">
    <source>
        <dbReference type="SAM" id="Phobius"/>
    </source>
</evidence>
<keyword evidence="1" id="KW-0812">Transmembrane</keyword>
<keyword evidence="1" id="KW-1133">Transmembrane helix</keyword>
<dbReference type="Proteomes" id="UP000319817">
    <property type="component" value="Chromosome"/>
</dbReference>
<dbReference type="RefSeq" id="WP_145419667.1">
    <property type="nucleotide sequence ID" value="NZ_CP036526.1"/>
</dbReference>
<feature type="transmembrane region" description="Helical" evidence="1">
    <location>
        <begin position="22"/>
        <end position="46"/>
    </location>
</feature>
<keyword evidence="3" id="KW-1185">Reference proteome</keyword>
<accession>A0A517NXS8</accession>
<protein>
    <submittedName>
        <fullName evidence="2">Uncharacterized protein</fullName>
    </submittedName>
</protein>
<dbReference type="EMBL" id="CP036526">
    <property type="protein sequence ID" value="QDT11910.1"/>
    <property type="molecule type" value="Genomic_DNA"/>
</dbReference>